<organism evidence="1 2">
    <name type="scientific">Rhizobium skierniewicense</name>
    <dbReference type="NCBI Taxonomy" id="984260"/>
    <lineage>
        <taxon>Bacteria</taxon>
        <taxon>Pseudomonadati</taxon>
        <taxon>Pseudomonadota</taxon>
        <taxon>Alphaproteobacteria</taxon>
        <taxon>Hyphomicrobiales</taxon>
        <taxon>Rhizobiaceae</taxon>
        <taxon>Rhizobium/Agrobacterium group</taxon>
        <taxon>Rhizobium</taxon>
    </lineage>
</organism>
<reference evidence="1 2" key="1">
    <citation type="submission" date="2020-08" db="EMBL/GenBank/DDBJ databases">
        <title>Genomic Encyclopedia of Type Strains, Phase IV (KMG-IV): sequencing the most valuable type-strain genomes for metagenomic binning, comparative biology and taxonomic classification.</title>
        <authorList>
            <person name="Goeker M."/>
        </authorList>
    </citation>
    <scope>NUCLEOTIDE SEQUENCE [LARGE SCALE GENOMIC DNA]</scope>
    <source>
        <strain evidence="1 2">DSM 26438</strain>
    </source>
</reference>
<dbReference type="AlphaFoldDB" id="A0A7W6C7G1"/>
<evidence type="ECO:0000313" key="1">
    <source>
        <dbReference type="EMBL" id="MBB3947142.1"/>
    </source>
</evidence>
<protein>
    <submittedName>
        <fullName evidence="1">Uncharacterized protein</fullName>
    </submittedName>
</protein>
<dbReference type="Proteomes" id="UP000565286">
    <property type="component" value="Unassembled WGS sequence"/>
</dbReference>
<accession>A0A7W6C7G1</accession>
<evidence type="ECO:0000313" key="2">
    <source>
        <dbReference type="Proteomes" id="UP000565286"/>
    </source>
</evidence>
<name>A0A7W6C7G1_9HYPH</name>
<comment type="caution">
    <text evidence="1">The sequence shown here is derived from an EMBL/GenBank/DDBJ whole genome shotgun (WGS) entry which is preliminary data.</text>
</comment>
<proteinExistence type="predicted"/>
<keyword evidence="2" id="KW-1185">Reference proteome</keyword>
<gene>
    <name evidence="1" type="ORF">GGQ73_003108</name>
</gene>
<dbReference type="EMBL" id="JACIDV010000009">
    <property type="protein sequence ID" value="MBB3947142.1"/>
    <property type="molecule type" value="Genomic_DNA"/>
</dbReference>
<sequence length="52" mass="6049">MMLSGYRGHWQGFEGGDRDYFYGGRSLPGALTFYEIPITYVNVKVRYYQCGQ</sequence>